<dbReference type="EMBL" id="ML208534">
    <property type="protein sequence ID" value="TFK63218.1"/>
    <property type="molecule type" value="Genomic_DNA"/>
</dbReference>
<sequence length="230" mass="25063">MIPRRSQLLSRKGAQSWSGFAYVHYCTQLVLDRRRALVMPELGIKMQNISAENGTCCLCLFGGGQRGVPGFDRKAVPVWYSVRSSGYLSLAVEQVPEHEEEEENEEGGVVGEEAYATSEGSDGEEEEAEEGSDDTVRPPAVDTTGDEEEEEEDSGGDTNTEETVEVAGTSATATTTPTLPAPEAPSPAYSLRPRRTLKRRRGPEEEDEVTPAAGPSNEADCRPVRSRRRL</sequence>
<name>A0ACD3ABG4_9AGAR</name>
<accession>A0ACD3ABG4</accession>
<organism evidence="1 2">
    <name type="scientific">Pluteus cervinus</name>
    <dbReference type="NCBI Taxonomy" id="181527"/>
    <lineage>
        <taxon>Eukaryota</taxon>
        <taxon>Fungi</taxon>
        <taxon>Dikarya</taxon>
        <taxon>Basidiomycota</taxon>
        <taxon>Agaricomycotina</taxon>
        <taxon>Agaricomycetes</taxon>
        <taxon>Agaricomycetidae</taxon>
        <taxon>Agaricales</taxon>
        <taxon>Pluteineae</taxon>
        <taxon>Pluteaceae</taxon>
        <taxon>Pluteus</taxon>
    </lineage>
</organism>
<reference evidence="1 2" key="1">
    <citation type="journal article" date="2019" name="Nat. Ecol. Evol.">
        <title>Megaphylogeny resolves global patterns of mushroom evolution.</title>
        <authorList>
            <person name="Varga T."/>
            <person name="Krizsan K."/>
            <person name="Foldi C."/>
            <person name="Dima B."/>
            <person name="Sanchez-Garcia M."/>
            <person name="Sanchez-Ramirez S."/>
            <person name="Szollosi G.J."/>
            <person name="Szarkandi J.G."/>
            <person name="Papp V."/>
            <person name="Albert L."/>
            <person name="Andreopoulos W."/>
            <person name="Angelini C."/>
            <person name="Antonin V."/>
            <person name="Barry K.W."/>
            <person name="Bougher N.L."/>
            <person name="Buchanan P."/>
            <person name="Buyck B."/>
            <person name="Bense V."/>
            <person name="Catcheside P."/>
            <person name="Chovatia M."/>
            <person name="Cooper J."/>
            <person name="Damon W."/>
            <person name="Desjardin D."/>
            <person name="Finy P."/>
            <person name="Geml J."/>
            <person name="Haridas S."/>
            <person name="Hughes K."/>
            <person name="Justo A."/>
            <person name="Karasinski D."/>
            <person name="Kautmanova I."/>
            <person name="Kiss B."/>
            <person name="Kocsube S."/>
            <person name="Kotiranta H."/>
            <person name="LaButti K.M."/>
            <person name="Lechner B.E."/>
            <person name="Liimatainen K."/>
            <person name="Lipzen A."/>
            <person name="Lukacs Z."/>
            <person name="Mihaltcheva S."/>
            <person name="Morgado L.N."/>
            <person name="Niskanen T."/>
            <person name="Noordeloos M.E."/>
            <person name="Ohm R.A."/>
            <person name="Ortiz-Santana B."/>
            <person name="Ovrebo C."/>
            <person name="Racz N."/>
            <person name="Riley R."/>
            <person name="Savchenko A."/>
            <person name="Shiryaev A."/>
            <person name="Soop K."/>
            <person name="Spirin V."/>
            <person name="Szebenyi C."/>
            <person name="Tomsovsky M."/>
            <person name="Tulloss R.E."/>
            <person name="Uehling J."/>
            <person name="Grigoriev I.V."/>
            <person name="Vagvolgyi C."/>
            <person name="Papp T."/>
            <person name="Martin F.M."/>
            <person name="Miettinen O."/>
            <person name="Hibbett D.S."/>
            <person name="Nagy L.G."/>
        </authorList>
    </citation>
    <scope>NUCLEOTIDE SEQUENCE [LARGE SCALE GENOMIC DNA]</scope>
    <source>
        <strain evidence="1 2">NL-1719</strain>
    </source>
</reference>
<dbReference type="Proteomes" id="UP000308600">
    <property type="component" value="Unassembled WGS sequence"/>
</dbReference>
<keyword evidence="2" id="KW-1185">Reference proteome</keyword>
<protein>
    <submittedName>
        <fullName evidence="1">Uncharacterized protein</fullName>
    </submittedName>
</protein>
<proteinExistence type="predicted"/>
<gene>
    <name evidence="1" type="ORF">BDN72DRAFT_928998</name>
</gene>
<evidence type="ECO:0000313" key="1">
    <source>
        <dbReference type="EMBL" id="TFK63218.1"/>
    </source>
</evidence>
<evidence type="ECO:0000313" key="2">
    <source>
        <dbReference type="Proteomes" id="UP000308600"/>
    </source>
</evidence>